<feature type="domain" description="WH2" evidence="10">
    <location>
        <begin position="463"/>
        <end position="483"/>
    </location>
</feature>
<dbReference type="PANTHER" id="PTHR12902:SF1">
    <property type="entry name" value="WISKOTT-ALDRICH SYNDROME PROTEIN FAMILY MEMBER"/>
    <property type="match status" value="1"/>
</dbReference>
<dbReference type="RefSeq" id="XP_022292521.1">
    <property type="nucleotide sequence ID" value="XM_022436813.1"/>
</dbReference>
<dbReference type="GO" id="GO:0031209">
    <property type="term" value="C:SCAR complex"/>
    <property type="evidence" value="ECO:0007669"/>
    <property type="project" value="TreeGrafter"/>
</dbReference>
<dbReference type="GeneID" id="111103497"/>
<dbReference type="GO" id="GO:0034237">
    <property type="term" value="F:protein kinase A regulatory subunit binding"/>
    <property type="evidence" value="ECO:0007669"/>
    <property type="project" value="TreeGrafter"/>
</dbReference>
<evidence type="ECO:0000313" key="14">
    <source>
        <dbReference type="RefSeq" id="XP_022292521.1"/>
    </source>
</evidence>
<evidence type="ECO:0000256" key="5">
    <source>
        <dbReference type="ARBA" id="ARBA00023203"/>
    </source>
</evidence>
<keyword evidence="8" id="KW-0175">Coiled coil</keyword>
<keyword evidence="5 7" id="KW-0009">Actin-binding</keyword>
<comment type="function">
    <text evidence="7">Downstream effector molecule involved in the transmission of signals from tyrosine kinase receptors and small GTPases to the actin cytoskeleton. Promotes formation of actin filaments. Part of the WAVE complex that regulates lamellipodia formation. The WAVE complex regulates actin filament reorganization via its interaction with the Arp2/3 complex.</text>
</comment>
<accession>A0A8B8AMU9</accession>
<evidence type="ECO:0000259" key="10">
    <source>
        <dbReference type="PROSITE" id="PS51082"/>
    </source>
</evidence>
<dbReference type="GO" id="GO:2000601">
    <property type="term" value="P:positive regulation of Arp2/3 complex-mediated actin nucleation"/>
    <property type="evidence" value="ECO:0007669"/>
    <property type="project" value="TreeGrafter"/>
</dbReference>
<organism evidence="11 13">
    <name type="scientific">Crassostrea virginica</name>
    <name type="common">Eastern oyster</name>
    <dbReference type="NCBI Taxonomy" id="6565"/>
    <lineage>
        <taxon>Eukaryota</taxon>
        <taxon>Metazoa</taxon>
        <taxon>Spiralia</taxon>
        <taxon>Lophotrochozoa</taxon>
        <taxon>Mollusca</taxon>
        <taxon>Bivalvia</taxon>
        <taxon>Autobranchia</taxon>
        <taxon>Pteriomorphia</taxon>
        <taxon>Ostreida</taxon>
        <taxon>Ostreoidea</taxon>
        <taxon>Ostreidae</taxon>
        <taxon>Crassostrea</taxon>
    </lineage>
</organism>
<keyword evidence="4" id="KW-0597">Phosphoprotein</keyword>
<evidence type="ECO:0000256" key="3">
    <source>
        <dbReference type="ARBA" id="ARBA00022490"/>
    </source>
</evidence>
<keyword evidence="11" id="KW-1185">Reference proteome</keyword>
<feature type="compositionally biased region" description="Basic and acidic residues" evidence="9">
    <location>
        <begin position="186"/>
        <end position="212"/>
    </location>
</feature>
<gene>
    <name evidence="12 13 14" type="primary">LOC111103497</name>
</gene>
<feature type="coiled-coil region" evidence="8">
    <location>
        <begin position="59"/>
        <end position="86"/>
    </location>
</feature>
<comment type="subcellular location">
    <subcellularLocation>
        <location evidence="1 7">Cytoplasm</location>
        <location evidence="1 7">Cytoskeleton</location>
    </subcellularLocation>
</comment>
<dbReference type="KEGG" id="cvn:111103497"/>
<evidence type="ECO:0000256" key="9">
    <source>
        <dbReference type="SAM" id="MobiDB-lite"/>
    </source>
</evidence>
<sequence length="531" mass="59670">MPFIQRSLEPINVSRVEVEKGIKNELECVTNHTLSNIILQLSSLSKHAEDMFTELSQEVETFTNRSRNLQGRIDKLQEKVTRLDAAGELVSIHELHLRKPYKSSTQHDQQVVSRSTIPRAILKAYSHCDPTPALDKLNPYREDGKDSVKFYTDPGYFFELWFQDIQKDIENRKTELKAKRKRRPHKPSEGRKAPRKVETKAQKFQDRKHGVEFAEYADPAKLNNQISQPRPESLEATQRRPDSVPYEQKSVRTPNGPQYTQDVSRHHTNNANNNYVAQTGNHQQPPMHHNQLSPVQMRNDRASSGSIGAARPSQPPPAPPPGHLVNAAHPHHSPARDSLPPPPPPPPLGEEEDLRRYHQPSPEITRVPTTHRPSPARQDQMDLPPPPPPPPMSPEQNLPPPPPPPPVDVAVAPPPPPPPPPPMPMTNGFDDESSSTGSGSLVSAIAAPPKLKPTPKQPAVMDDRSNLLAQIRLGTHKEHLRKVEEKEKEKSNKSTHGGVDVHSIMNRAFEMRRKVIEESEEEDGSSEDEWD</sequence>
<dbReference type="GO" id="GO:0071933">
    <property type="term" value="F:Arp2/3 complex binding"/>
    <property type="evidence" value="ECO:0007669"/>
    <property type="project" value="TreeGrafter"/>
</dbReference>
<feature type="region of interest" description="Disordered" evidence="9">
    <location>
        <begin position="175"/>
        <end position="460"/>
    </location>
</feature>
<dbReference type="GO" id="GO:0030036">
    <property type="term" value="P:actin cytoskeleton organization"/>
    <property type="evidence" value="ECO:0007669"/>
    <property type="project" value="UniProtKB-UniRule"/>
</dbReference>
<comment type="similarity">
    <text evidence="2 7">Belongs to the SCAR/WAVE family.</text>
</comment>
<dbReference type="InterPro" id="IPR028288">
    <property type="entry name" value="SCAR/WAVE_fam"/>
</dbReference>
<feature type="compositionally biased region" description="Polar residues" evidence="9">
    <location>
        <begin position="251"/>
        <end position="262"/>
    </location>
</feature>
<keyword evidence="6 7" id="KW-0206">Cytoskeleton</keyword>
<dbReference type="RefSeq" id="XP_022292520.1">
    <property type="nucleotide sequence ID" value="XM_022436812.1"/>
</dbReference>
<evidence type="ECO:0000256" key="2">
    <source>
        <dbReference type="ARBA" id="ARBA00006993"/>
    </source>
</evidence>
<proteinExistence type="inferred from homology"/>
<dbReference type="GO" id="GO:0003779">
    <property type="term" value="F:actin binding"/>
    <property type="evidence" value="ECO:0007669"/>
    <property type="project" value="UniProtKB-UniRule"/>
</dbReference>
<dbReference type="Gene3D" id="6.10.280.150">
    <property type="match status" value="2"/>
</dbReference>
<feature type="compositionally biased region" description="Pro residues" evidence="9">
    <location>
        <begin position="313"/>
        <end position="322"/>
    </location>
</feature>
<evidence type="ECO:0000256" key="4">
    <source>
        <dbReference type="ARBA" id="ARBA00022553"/>
    </source>
</evidence>
<feature type="region of interest" description="Disordered" evidence="9">
    <location>
        <begin position="474"/>
        <end position="504"/>
    </location>
</feature>
<dbReference type="InterPro" id="IPR003124">
    <property type="entry name" value="WH2_dom"/>
</dbReference>
<reference evidence="12 13" key="1">
    <citation type="submission" date="2025-04" db="UniProtKB">
        <authorList>
            <consortium name="RefSeq"/>
        </authorList>
    </citation>
    <scope>IDENTIFICATION</scope>
    <source>
        <tissue evidence="12 13">Whole sample</tissue>
    </source>
</reference>
<feature type="compositionally biased region" description="Polar residues" evidence="9">
    <location>
        <begin position="269"/>
        <end position="306"/>
    </location>
</feature>
<dbReference type="Gene3D" id="1.20.5.340">
    <property type="match status" value="1"/>
</dbReference>
<feature type="compositionally biased region" description="Pro residues" evidence="9">
    <location>
        <begin position="383"/>
        <end position="424"/>
    </location>
</feature>
<dbReference type="AlphaFoldDB" id="A0A8B8AMU9"/>
<evidence type="ECO:0000256" key="1">
    <source>
        <dbReference type="ARBA" id="ARBA00004245"/>
    </source>
</evidence>
<comment type="subunit">
    <text evidence="7">Binds actin and the Arp2/3 complex.</text>
</comment>
<dbReference type="RefSeq" id="XP_022292518.1">
    <property type="nucleotide sequence ID" value="XM_022436810.1"/>
</dbReference>
<keyword evidence="3 7" id="KW-0963">Cytoplasm</keyword>
<dbReference type="OrthoDB" id="1060785at2759"/>
<dbReference type="PANTHER" id="PTHR12902">
    <property type="entry name" value="WASP-1"/>
    <property type="match status" value="1"/>
</dbReference>
<feature type="compositionally biased region" description="Low complexity" evidence="9">
    <location>
        <begin position="434"/>
        <end position="443"/>
    </location>
</feature>
<evidence type="ECO:0000313" key="12">
    <source>
        <dbReference type="RefSeq" id="XP_022292518.1"/>
    </source>
</evidence>
<dbReference type="FunFam" id="1.20.5.340:FF:000012">
    <property type="entry name" value="Wiskott-Aldrich syndrome protein family member 1"/>
    <property type="match status" value="1"/>
</dbReference>
<evidence type="ECO:0000256" key="8">
    <source>
        <dbReference type="SAM" id="Coils"/>
    </source>
</evidence>
<protein>
    <recommendedName>
        <fullName evidence="7">Wiskott-Aldrich syndrome protein family member</fullName>
        <shortName evidence="7">WASP family protein member</shortName>
    </recommendedName>
</protein>
<evidence type="ECO:0000313" key="13">
    <source>
        <dbReference type="RefSeq" id="XP_022292520.1"/>
    </source>
</evidence>
<feature type="compositionally biased region" description="Pro residues" evidence="9">
    <location>
        <begin position="339"/>
        <end position="348"/>
    </location>
</feature>
<evidence type="ECO:0000256" key="7">
    <source>
        <dbReference type="RuleBase" id="RU367034"/>
    </source>
</evidence>
<dbReference type="PROSITE" id="PS51082">
    <property type="entry name" value="WH2"/>
    <property type="match status" value="1"/>
</dbReference>
<evidence type="ECO:0000256" key="6">
    <source>
        <dbReference type="ARBA" id="ARBA00023212"/>
    </source>
</evidence>
<name>A0A8B8AMU9_CRAVI</name>
<feature type="compositionally biased region" description="Basic and acidic residues" evidence="9">
    <location>
        <begin position="475"/>
        <end position="492"/>
    </location>
</feature>
<evidence type="ECO:0000313" key="11">
    <source>
        <dbReference type="Proteomes" id="UP000694844"/>
    </source>
</evidence>
<dbReference type="GO" id="GO:0005856">
    <property type="term" value="C:cytoskeleton"/>
    <property type="evidence" value="ECO:0007669"/>
    <property type="project" value="UniProtKB-SubCell"/>
</dbReference>
<dbReference type="Proteomes" id="UP000694844">
    <property type="component" value="Chromosome 7"/>
</dbReference>